<feature type="transmembrane region" description="Helical" evidence="9">
    <location>
        <begin position="157"/>
        <end position="179"/>
    </location>
</feature>
<sequence length="359" mass="38498">MPLLALAGVLLDQWLGEPRRAHPLVGFGRAAQWLEHRLNRDREAGVRRQGRTVVVRAAGLLAWVAVVGAPVALAVFVVVALPWPFNWLVHALLLWFALGARSLSDHIAPIAEALGAGNLEQARALTARIVTRDTTQADETALSRAAIESTLENGNDAIFGALFWFAIAGGPGALAFRLANTLDAMWGYRTPRFFYFGWAAARLDDVANYLPARLTALSYAICSHTRSALHCWSTQAAAWDSPNAGPVMASGAGGLQLVCGGTARYHGVDEIRPVLGIGSAPRASDIGRALRLVRHAMWLWLAVMLIAASALAAAHSFAHPPVSAPPRASTQSLARLQGGSQLHSQTCSWLLHTLHHKIT</sequence>
<feature type="transmembrane region" description="Helical" evidence="9">
    <location>
        <begin position="298"/>
        <end position="318"/>
    </location>
</feature>
<keyword evidence="5 9" id="KW-0169">Cobalamin biosynthesis</keyword>
<evidence type="ECO:0000256" key="5">
    <source>
        <dbReference type="ARBA" id="ARBA00022573"/>
    </source>
</evidence>
<dbReference type="Pfam" id="PF03186">
    <property type="entry name" value="CobD_Cbib"/>
    <property type="match status" value="1"/>
</dbReference>
<dbReference type="RefSeq" id="WP_246257435.1">
    <property type="nucleotide sequence ID" value="NZ_CADIKM010000012.1"/>
</dbReference>
<comment type="caution">
    <text evidence="9">Lacks conserved residue(s) required for the propagation of feature annotation.</text>
</comment>
<dbReference type="GO" id="GO:0009236">
    <property type="term" value="P:cobalamin biosynthetic process"/>
    <property type="evidence" value="ECO:0007669"/>
    <property type="project" value="UniProtKB-UniRule"/>
</dbReference>
<dbReference type="UniPathway" id="UPA00148"/>
<evidence type="ECO:0000256" key="1">
    <source>
        <dbReference type="ARBA" id="ARBA00004651"/>
    </source>
</evidence>
<dbReference type="InterPro" id="IPR004485">
    <property type="entry name" value="Cobalamin_biosynth_CobD/CbiB"/>
</dbReference>
<dbReference type="AlphaFoldDB" id="A0A6S7BJB7"/>
<dbReference type="PANTHER" id="PTHR34308:SF1">
    <property type="entry name" value="COBALAMIN BIOSYNTHESIS PROTEIN CBIB"/>
    <property type="match status" value="1"/>
</dbReference>
<organism evidence="10 11">
    <name type="scientific">Pararobbsia alpina</name>
    <dbReference type="NCBI Taxonomy" id="621374"/>
    <lineage>
        <taxon>Bacteria</taxon>
        <taxon>Pseudomonadati</taxon>
        <taxon>Pseudomonadota</taxon>
        <taxon>Betaproteobacteria</taxon>
        <taxon>Burkholderiales</taxon>
        <taxon>Burkholderiaceae</taxon>
        <taxon>Pararobbsia</taxon>
    </lineage>
</organism>
<evidence type="ECO:0000256" key="2">
    <source>
        <dbReference type="ARBA" id="ARBA00004953"/>
    </source>
</evidence>
<evidence type="ECO:0000256" key="4">
    <source>
        <dbReference type="ARBA" id="ARBA00022475"/>
    </source>
</evidence>
<name>A0A6S7BJB7_9BURK</name>
<dbReference type="Proteomes" id="UP000494115">
    <property type="component" value="Unassembled WGS sequence"/>
</dbReference>
<evidence type="ECO:0000256" key="9">
    <source>
        <dbReference type="HAMAP-Rule" id="MF_00024"/>
    </source>
</evidence>
<comment type="function">
    <text evidence="9">Converts cobyric acid to cobinamide by the addition of aminopropanol on the F carboxylic group.</text>
</comment>
<dbReference type="PANTHER" id="PTHR34308">
    <property type="entry name" value="COBALAMIN BIOSYNTHESIS PROTEIN CBIB"/>
    <property type="match status" value="1"/>
</dbReference>
<keyword evidence="4 9" id="KW-1003">Cell membrane</keyword>
<keyword evidence="8 9" id="KW-0472">Membrane</keyword>
<accession>A0A6S7BJB7</accession>
<evidence type="ECO:0000256" key="8">
    <source>
        <dbReference type="ARBA" id="ARBA00023136"/>
    </source>
</evidence>
<dbReference type="GO" id="GO:0048472">
    <property type="term" value="F:threonine-phosphate decarboxylase activity"/>
    <property type="evidence" value="ECO:0007669"/>
    <property type="project" value="InterPro"/>
</dbReference>
<comment type="similarity">
    <text evidence="3 9">Belongs to the CobD/CbiB family.</text>
</comment>
<keyword evidence="7 9" id="KW-1133">Transmembrane helix</keyword>
<evidence type="ECO:0000256" key="6">
    <source>
        <dbReference type="ARBA" id="ARBA00022692"/>
    </source>
</evidence>
<comment type="pathway">
    <text evidence="2 9">Cofactor biosynthesis; adenosylcobalamin biosynthesis.</text>
</comment>
<protein>
    <recommendedName>
        <fullName evidence="9">Cobalamin biosynthesis protein CobD</fullName>
    </recommendedName>
</protein>
<keyword evidence="6 9" id="KW-0812">Transmembrane</keyword>
<dbReference type="NCBIfam" id="TIGR00380">
    <property type="entry name" value="cobal_cbiB"/>
    <property type="match status" value="1"/>
</dbReference>
<dbReference type="EMBL" id="CADIKM010000012">
    <property type="protein sequence ID" value="CAB3790494.1"/>
    <property type="molecule type" value="Genomic_DNA"/>
</dbReference>
<proteinExistence type="inferred from homology"/>
<dbReference type="GO" id="GO:0005886">
    <property type="term" value="C:plasma membrane"/>
    <property type="evidence" value="ECO:0007669"/>
    <property type="project" value="UniProtKB-SubCell"/>
</dbReference>
<feature type="transmembrane region" description="Helical" evidence="9">
    <location>
        <begin position="57"/>
        <end position="85"/>
    </location>
</feature>
<reference evidence="10 11" key="1">
    <citation type="submission" date="2020-04" db="EMBL/GenBank/DDBJ databases">
        <authorList>
            <person name="De Canck E."/>
        </authorList>
    </citation>
    <scope>NUCLEOTIDE SEQUENCE [LARGE SCALE GENOMIC DNA]</scope>
    <source>
        <strain evidence="10 11">LMG 28138</strain>
    </source>
</reference>
<dbReference type="GO" id="GO:0015420">
    <property type="term" value="F:ABC-type vitamin B12 transporter activity"/>
    <property type="evidence" value="ECO:0007669"/>
    <property type="project" value="UniProtKB-UniRule"/>
</dbReference>
<comment type="subcellular location">
    <subcellularLocation>
        <location evidence="1 9">Cell membrane</location>
        <topology evidence="1 9">Multi-pass membrane protein</topology>
    </subcellularLocation>
</comment>
<keyword evidence="11" id="KW-1185">Reference proteome</keyword>
<gene>
    <name evidence="9 10" type="primary">cobD</name>
    <name evidence="10" type="ORF">LMG28138_02999</name>
</gene>
<evidence type="ECO:0000313" key="11">
    <source>
        <dbReference type="Proteomes" id="UP000494115"/>
    </source>
</evidence>
<dbReference type="HAMAP" id="MF_00024">
    <property type="entry name" value="CobD_CbiB"/>
    <property type="match status" value="1"/>
</dbReference>
<evidence type="ECO:0000313" key="10">
    <source>
        <dbReference type="EMBL" id="CAB3790494.1"/>
    </source>
</evidence>
<evidence type="ECO:0000256" key="3">
    <source>
        <dbReference type="ARBA" id="ARBA00006263"/>
    </source>
</evidence>
<evidence type="ECO:0000256" key="7">
    <source>
        <dbReference type="ARBA" id="ARBA00022989"/>
    </source>
</evidence>